<gene>
    <name evidence="8" type="ORF">BJ322DRAFT_103377</name>
</gene>
<feature type="compositionally biased region" description="Low complexity" evidence="6">
    <location>
        <begin position="88"/>
        <end position="105"/>
    </location>
</feature>
<dbReference type="CDD" id="cd00067">
    <property type="entry name" value="GAL4"/>
    <property type="match status" value="1"/>
</dbReference>
<keyword evidence="9" id="KW-1185">Reference proteome</keyword>
<dbReference type="CDD" id="cd12148">
    <property type="entry name" value="fungal_TF_MHR"/>
    <property type="match status" value="1"/>
</dbReference>
<dbReference type="SMART" id="SM00066">
    <property type="entry name" value="GAL4"/>
    <property type="match status" value="1"/>
</dbReference>
<evidence type="ECO:0000256" key="2">
    <source>
        <dbReference type="ARBA" id="ARBA00022723"/>
    </source>
</evidence>
<evidence type="ECO:0000259" key="7">
    <source>
        <dbReference type="PROSITE" id="PS50048"/>
    </source>
</evidence>
<name>A0A9P6HTI6_9AGAM</name>
<evidence type="ECO:0000256" key="3">
    <source>
        <dbReference type="ARBA" id="ARBA00023015"/>
    </source>
</evidence>
<dbReference type="PROSITE" id="PS00463">
    <property type="entry name" value="ZN2_CY6_FUNGAL_1"/>
    <property type="match status" value="1"/>
</dbReference>
<evidence type="ECO:0000313" key="9">
    <source>
        <dbReference type="Proteomes" id="UP000736335"/>
    </source>
</evidence>
<comment type="subcellular location">
    <subcellularLocation>
        <location evidence="1">Nucleus</location>
    </subcellularLocation>
</comment>
<dbReference type="PROSITE" id="PS50048">
    <property type="entry name" value="ZN2_CY6_FUNGAL_2"/>
    <property type="match status" value="1"/>
</dbReference>
<keyword evidence="2" id="KW-0479">Metal-binding</keyword>
<dbReference type="PANTHER" id="PTHR47338:SF29">
    <property type="entry name" value="ZN(2)-C6 FUNGAL-TYPE DOMAIN-CONTAINING PROTEIN"/>
    <property type="match status" value="1"/>
</dbReference>
<dbReference type="InterPro" id="IPR007219">
    <property type="entry name" value="XnlR_reg_dom"/>
</dbReference>
<evidence type="ECO:0000256" key="5">
    <source>
        <dbReference type="ARBA" id="ARBA00023242"/>
    </source>
</evidence>
<dbReference type="GO" id="GO:0006351">
    <property type="term" value="P:DNA-templated transcription"/>
    <property type="evidence" value="ECO:0007669"/>
    <property type="project" value="InterPro"/>
</dbReference>
<evidence type="ECO:0000256" key="6">
    <source>
        <dbReference type="SAM" id="MobiDB-lite"/>
    </source>
</evidence>
<dbReference type="InterPro" id="IPR036864">
    <property type="entry name" value="Zn2-C6_fun-type_DNA-bd_sf"/>
</dbReference>
<dbReference type="EMBL" id="WIUZ02000001">
    <property type="protein sequence ID" value="KAF9793147.1"/>
    <property type="molecule type" value="Genomic_DNA"/>
</dbReference>
<keyword evidence="4" id="KW-0804">Transcription</keyword>
<evidence type="ECO:0000313" key="8">
    <source>
        <dbReference type="EMBL" id="KAF9793147.1"/>
    </source>
</evidence>
<dbReference type="Proteomes" id="UP000736335">
    <property type="component" value="Unassembled WGS sequence"/>
</dbReference>
<organism evidence="8 9">
    <name type="scientific">Thelephora terrestris</name>
    <dbReference type="NCBI Taxonomy" id="56493"/>
    <lineage>
        <taxon>Eukaryota</taxon>
        <taxon>Fungi</taxon>
        <taxon>Dikarya</taxon>
        <taxon>Basidiomycota</taxon>
        <taxon>Agaricomycotina</taxon>
        <taxon>Agaricomycetes</taxon>
        <taxon>Thelephorales</taxon>
        <taxon>Thelephoraceae</taxon>
        <taxon>Thelephora</taxon>
    </lineage>
</organism>
<dbReference type="AlphaFoldDB" id="A0A9P6HTI6"/>
<feature type="region of interest" description="Disordered" evidence="6">
    <location>
        <begin position="79"/>
        <end position="112"/>
    </location>
</feature>
<keyword evidence="3" id="KW-0805">Transcription regulation</keyword>
<proteinExistence type="predicted"/>
<dbReference type="InterPro" id="IPR050815">
    <property type="entry name" value="TF_fung"/>
</dbReference>
<dbReference type="Pfam" id="PF00172">
    <property type="entry name" value="Zn_clus"/>
    <property type="match status" value="1"/>
</dbReference>
<dbReference type="PANTHER" id="PTHR47338">
    <property type="entry name" value="ZN(II)2CYS6 TRANSCRIPTION FACTOR (EUROFUNG)-RELATED"/>
    <property type="match status" value="1"/>
</dbReference>
<comment type="caution">
    <text evidence="8">The sequence shown here is derived from an EMBL/GenBank/DDBJ whole genome shotgun (WGS) entry which is preliminary data.</text>
</comment>
<accession>A0A9P6HTI6</accession>
<sequence length="581" mass="64029">MSQSSSPEPSTASTALPRNRACLCCRRKKMKCDGLKPICTPCVRSNRDECKYTDKKQNNRKQILEGKISRLEARLRDLESNGPQRSNSDAASSASYPTPPSTSASLRPSTRNSVASPAFESVDTVTLQQYPAWPSSSSPLLFSSTFTHSSPSPPPVESDFSWPSPALSFTQEPDVITEEEANQLLNVWLSLQYQWGFIIDPITFYTSLFDPDYSKRPHPSLINAILLIATCHPTVSPITKAKSESLLSRVLAEIQLGISQADRLLDLIHASCLLSTYFYTQNRIQEGYYHSTAAARLITTLQSYLPGYSASLGPYNANNRILTLVHVFAVDRNWSVVTGLPPTLKDEDCLVPSVMEALTSFPIGPSDVLSCDNLLPADCIFDAIALRLSAYALHETSHRLVPTDLSTRNQEDIAALKSSAALFHKRFPSFVRSRMGLEPLSLFDAHMAAIHTFVNVSTINLERAAMVRGGEPFKRCLMAVSSIVAVVEQLQEEDYSSLDPLMSSCWVTAANVCLYVISSSRPPEDTGFVRKYADVLIGAVLRLARFYPLADVQARQLLSIQSKLFTLFGPTVPFVTALPVT</sequence>
<evidence type="ECO:0000256" key="4">
    <source>
        <dbReference type="ARBA" id="ARBA00023163"/>
    </source>
</evidence>
<reference evidence="8" key="1">
    <citation type="journal article" date="2020" name="Nat. Commun.">
        <title>Large-scale genome sequencing of mycorrhizal fungi provides insights into the early evolution of symbiotic traits.</title>
        <authorList>
            <person name="Miyauchi S."/>
            <person name="Kiss E."/>
            <person name="Kuo A."/>
            <person name="Drula E."/>
            <person name="Kohler A."/>
            <person name="Sanchez-Garcia M."/>
            <person name="Morin E."/>
            <person name="Andreopoulos B."/>
            <person name="Barry K.W."/>
            <person name="Bonito G."/>
            <person name="Buee M."/>
            <person name="Carver A."/>
            <person name="Chen C."/>
            <person name="Cichocki N."/>
            <person name="Clum A."/>
            <person name="Culley D."/>
            <person name="Crous P.W."/>
            <person name="Fauchery L."/>
            <person name="Girlanda M."/>
            <person name="Hayes R.D."/>
            <person name="Keri Z."/>
            <person name="LaButti K."/>
            <person name="Lipzen A."/>
            <person name="Lombard V."/>
            <person name="Magnuson J."/>
            <person name="Maillard F."/>
            <person name="Murat C."/>
            <person name="Nolan M."/>
            <person name="Ohm R.A."/>
            <person name="Pangilinan J."/>
            <person name="Pereira M.F."/>
            <person name="Perotto S."/>
            <person name="Peter M."/>
            <person name="Pfister S."/>
            <person name="Riley R."/>
            <person name="Sitrit Y."/>
            <person name="Stielow J.B."/>
            <person name="Szollosi G."/>
            <person name="Zifcakova L."/>
            <person name="Stursova M."/>
            <person name="Spatafora J.W."/>
            <person name="Tedersoo L."/>
            <person name="Vaario L.M."/>
            <person name="Yamada A."/>
            <person name="Yan M."/>
            <person name="Wang P."/>
            <person name="Xu J."/>
            <person name="Bruns T."/>
            <person name="Baldrian P."/>
            <person name="Vilgalys R."/>
            <person name="Dunand C."/>
            <person name="Henrissat B."/>
            <person name="Grigoriev I.V."/>
            <person name="Hibbett D."/>
            <person name="Nagy L.G."/>
            <person name="Martin F.M."/>
        </authorList>
    </citation>
    <scope>NUCLEOTIDE SEQUENCE</scope>
    <source>
        <strain evidence="8">UH-Tt-Lm1</strain>
    </source>
</reference>
<dbReference type="GO" id="GO:0005634">
    <property type="term" value="C:nucleus"/>
    <property type="evidence" value="ECO:0007669"/>
    <property type="project" value="UniProtKB-SubCell"/>
</dbReference>
<dbReference type="GO" id="GO:0000981">
    <property type="term" value="F:DNA-binding transcription factor activity, RNA polymerase II-specific"/>
    <property type="evidence" value="ECO:0007669"/>
    <property type="project" value="InterPro"/>
</dbReference>
<evidence type="ECO:0000256" key="1">
    <source>
        <dbReference type="ARBA" id="ARBA00004123"/>
    </source>
</evidence>
<dbReference type="OrthoDB" id="2123952at2759"/>
<feature type="domain" description="Zn(2)-C6 fungal-type" evidence="7">
    <location>
        <begin position="21"/>
        <end position="52"/>
    </location>
</feature>
<reference evidence="8" key="2">
    <citation type="submission" date="2020-11" db="EMBL/GenBank/DDBJ databases">
        <authorList>
            <consortium name="DOE Joint Genome Institute"/>
            <person name="Kuo A."/>
            <person name="Miyauchi S."/>
            <person name="Kiss E."/>
            <person name="Drula E."/>
            <person name="Kohler A."/>
            <person name="Sanchez-Garcia M."/>
            <person name="Andreopoulos B."/>
            <person name="Barry K.W."/>
            <person name="Bonito G."/>
            <person name="Buee M."/>
            <person name="Carver A."/>
            <person name="Chen C."/>
            <person name="Cichocki N."/>
            <person name="Clum A."/>
            <person name="Culley D."/>
            <person name="Crous P.W."/>
            <person name="Fauchery L."/>
            <person name="Girlanda M."/>
            <person name="Hayes R."/>
            <person name="Keri Z."/>
            <person name="Labutti K."/>
            <person name="Lipzen A."/>
            <person name="Lombard V."/>
            <person name="Magnuson J."/>
            <person name="Maillard F."/>
            <person name="Morin E."/>
            <person name="Murat C."/>
            <person name="Nolan M."/>
            <person name="Ohm R."/>
            <person name="Pangilinan J."/>
            <person name="Pereira M."/>
            <person name="Perotto S."/>
            <person name="Peter M."/>
            <person name="Riley R."/>
            <person name="Sitrit Y."/>
            <person name="Stielow B."/>
            <person name="Szollosi G."/>
            <person name="Zifcakova L."/>
            <person name="Stursova M."/>
            <person name="Spatafora J.W."/>
            <person name="Tedersoo L."/>
            <person name="Vaario L.-M."/>
            <person name="Yamada A."/>
            <person name="Yan M."/>
            <person name="Wang P."/>
            <person name="Xu J."/>
            <person name="Bruns T."/>
            <person name="Baldrian P."/>
            <person name="Vilgalys R."/>
            <person name="Henrissat B."/>
            <person name="Grigoriev I.V."/>
            <person name="Hibbett D."/>
            <person name="Nagy L.G."/>
            <person name="Martin F.M."/>
        </authorList>
    </citation>
    <scope>NUCLEOTIDE SEQUENCE</scope>
    <source>
        <strain evidence="8">UH-Tt-Lm1</strain>
    </source>
</reference>
<protein>
    <recommendedName>
        <fullName evidence="7">Zn(2)-C6 fungal-type domain-containing protein</fullName>
    </recommendedName>
</protein>
<dbReference type="InterPro" id="IPR001138">
    <property type="entry name" value="Zn2Cys6_DnaBD"/>
</dbReference>
<dbReference type="GO" id="GO:0003677">
    <property type="term" value="F:DNA binding"/>
    <property type="evidence" value="ECO:0007669"/>
    <property type="project" value="InterPro"/>
</dbReference>
<dbReference type="Gene3D" id="4.10.240.10">
    <property type="entry name" value="Zn(2)-C6 fungal-type DNA-binding domain"/>
    <property type="match status" value="1"/>
</dbReference>
<dbReference type="SUPFAM" id="SSF57701">
    <property type="entry name" value="Zn2/Cys6 DNA-binding domain"/>
    <property type="match status" value="1"/>
</dbReference>
<dbReference type="GO" id="GO:0008270">
    <property type="term" value="F:zinc ion binding"/>
    <property type="evidence" value="ECO:0007669"/>
    <property type="project" value="InterPro"/>
</dbReference>
<keyword evidence="5" id="KW-0539">Nucleus</keyword>
<dbReference type="Pfam" id="PF04082">
    <property type="entry name" value="Fungal_trans"/>
    <property type="match status" value="1"/>
</dbReference>